<dbReference type="Proteomes" id="UP000285569">
    <property type="component" value="Unassembled WGS sequence"/>
</dbReference>
<reference evidence="2" key="1">
    <citation type="submission" date="2018-05" db="EMBL/GenBank/DDBJ databases">
        <title>Leptospira yasudae sp. nov. and Leptospira stimsonii sp. nov., two pathogenic species of the genus Leptospira isolated from environmental sources.</title>
        <authorList>
            <person name="Casanovas-Massana A."/>
            <person name="Hamond C."/>
            <person name="Santos L.A."/>
            <person name="Hacker K.P."/>
            <person name="Balassiano I."/>
            <person name="Medeiros M.A."/>
            <person name="Reis M.G."/>
            <person name="Ko A.I."/>
            <person name="Wunder E.A."/>
        </authorList>
    </citation>
    <scope>NUCLEOTIDE SEQUENCE [LARGE SCALE GENOMIC DNA]</scope>
    <source>
        <strain evidence="2">B21</strain>
    </source>
</reference>
<sequence length="63" mass="7692">MILSYFEWEFQFIFDDFIFSISGKYFPDLRLFAKDLFYNPLYLVVDFIFLWKLGSSSLSFLCF</sequence>
<comment type="caution">
    <text evidence="1">The sequence shown here is derived from an EMBL/GenBank/DDBJ whole genome shotgun (WGS) entry which is preliminary data.</text>
</comment>
<name>A0ABX9M7X2_9LEPT</name>
<organism evidence="1 2">
    <name type="scientific">Leptospira yasudae</name>
    <dbReference type="NCBI Taxonomy" id="2202201"/>
    <lineage>
        <taxon>Bacteria</taxon>
        <taxon>Pseudomonadati</taxon>
        <taxon>Spirochaetota</taxon>
        <taxon>Spirochaetia</taxon>
        <taxon>Leptospirales</taxon>
        <taxon>Leptospiraceae</taxon>
        <taxon>Leptospira</taxon>
    </lineage>
</organism>
<evidence type="ECO:0000313" key="1">
    <source>
        <dbReference type="EMBL" id="RHX82124.1"/>
    </source>
</evidence>
<reference evidence="1 2" key="2">
    <citation type="journal article" date="2020" name="Int. J. Syst. Evol. Microbiol.">
        <title>Leptospira yasudae sp. nov. and Leptospira stimsonii sp. nov., two new species of the pathogenic group isolated from environmental sources.</title>
        <authorList>
            <person name="Casanovas-Massana A."/>
            <person name="Hamond C."/>
            <person name="Santos L.A."/>
            <person name="de Oliveira D."/>
            <person name="Hacker K.P."/>
            <person name="Balassiano I."/>
            <person name="Costa F."/>
            <person name="Medeiros M.A."/>
            <person name="Reis M.G."/>
            <person name="Ko A.I."/>
            <person name="Wunder E.A."/>
        </authorList>
    </citation>
    <scope>NUCLEOTIDE SEQUENCE [LARGE SCALE GENOMIC DNA]</scope>
    <source>
        <strain evidence="1 2">B21</strain>
    </source>
</reference>
<keyword evidence="2" id="KW-1185">Reference proteome</keyword>
<evidence type="ECO:0000313" key="2">
    <source>
        <dbReference type="Proteomes" id="UP000285569"/>
    </source>
</evidence>
<gene>
    <name evidence="1" type="ORF">DLM77_01265</name>
</gene>
<dbReference type="EMBL" id="QHCR01000001">
    <property type="protein sequence ID" value="RHX82124.1"/>
    <property type="molecule type" value="Genomic_DNA"/>
</dbReference>
<protein>
    <submittedName>
        <fullName evidence="1">Uncharacterized protein</fullName>
    </submittedName>
</protein>
<proteinExistence type="predicted"/>
<accession>A0ABX9M7X2</accession>